<protein>
    <submittedName>
        <fullName evidence="2">Major facilitator transporter</fullName>
    </submittedName>
</protein>
<evidence type="ECO:0000313" key="3">
    <source>
        <dbReference type="Proteomes" id="UP000004508"/>
    </source>
</evidence>
<organism evidence="2 3">
    <name type="scientific">Ktedonobacter racemifer DSM 44963</name>
    <dbReference type="NCBI Taxonomy" id="485913"/>
    <lineage>
        <taxon>Bacteria</taxon>
        <taxon>Bacillati</taxon>
        <taxon>Chloroflexota</taxon>
        <taxon>Ktedonobacteria</taxon>
        <taxon>Ktedonobacterales</taxon>
        <taxon>Ktedonobacteraceae</taxon>
        <taxon>Ktedonobacter</taxon>
    </lineage>
</organism>
<dbReference type="InParanoid" id="D6TSE1"/>
<gene>
    <name evidence="2" type="ORF">Krac_4293</name>
</gene>
<evidence type="ECO:0000313" key="2">
    <source>
        <dbReference type="EMBL" id="EFH83342.1"/>
    </source>
</evidence>
<sequence length="72" mass="7609">MTGLSYLIAPALGGVIMQYLGAATLWRACLVIGLLIACAYPVLGKVQQPLKQRQALKQRVAGPAIGEAWGDD</sequence>
<evidence type="ECO:0000256" key="1">
    <source>
        <dbReference type="SAM" id="Phobius"/>
    </source>
</evidence>
<keyword evidence="3" id="KW-1185">Reference proteome</keyword>
<dbReference type="Proteomes" id="UP000004508">
    <property type="component" value="Unassembled WGS sequence"/>
</dbReference>
<reference evidence="2 3" key="1">
    <citation type="journal article" date="2011" name="Stand. Genomic Sci.">
        <title>Non-contiguous finished genome sequence and contextual data of the filamentous soil bacterium Ktedonobacter racemifer type strain (SOSP1-21).</title>
        <authorList>
            <person name="Chang Y.J."/>
            <person name="Land M."/>
            <person name="Hauser L."/>
            <person name="Chertkov O."/>
            <person name="Del Rio T.G."/>
            <person name="Nolan M."/>
            <person name="Copeland A."/>
            <person name="Tice H."/>
            <person name="Cheng J.F."/>
            <person name="Lucas S."/>
            <person name="Han C."/>
            <person name="Goodwin L."/>
            <person name="Pitluck S."/>
            <person name="Ivanova N."/>
            <person name="Ovchinikova G."/>
            <person name="Pati A."/>
            <person name="Chen A."/>
            <person name="Palaniappan K."/>
            <person name="Mavromatis K."/>
            <person name="Liolios K."/>
            <person name="Brettin T."/>
            <person name="Fiebig A."/>
            <person name="Rohde M."/>
            <person name="Abt B."/>
            <person name="Goker M."/>
            <person name="Detter J.C."/>
            <person name="Woyke T."/>
            <person name="Bristow J."/>
            <person name="Eisen J.A."/>
            <person name="Markowitz V."/>
            <person name="Hugenholtz P."/>
            <person name="Kyrpides N.C."/>
            <person name="Klenk H.P."/>
            <person name="Lapidus A."/>
        </authorList>
    </citation>
    <scope>NUCLEOTIDE SEQUENCE [LARGE SCALE GENOMIC DNA]</scope>
    <source>
        <strain evidence="3">DSM 44963</strain>
    </source>
</reference>
<accession>D6TSE1</accession>
<dbReference type="EMBL" id="ADVG01000003">
    <property type="protein sequence ID" value="EFH83342.1"/>
    <property type="molecule type" value="Genomic_DNA"/>
</dbReference>
<keyword evidence="1" id="KW-0812">Transmembrane</keyword>
<comment type="caution">
    <text evidence="2">The sequence shown here is derived from an EMBL/GenBank/DDBJ whole genome shotgun (WGS) entry which is preliminary data.</text>
</comment>
<keyword evidence="1" id="KW-1133">Transmembrane helix</keyword>
<feature type="transmembrane region" description="Helical" evidence="1">
    <location>
        <begin position="20"/>
        <end position="43"/>
    </location>
</feature>
<keyword evidence="1" id="KW-0472">Membrane</keyword>
<name>D6TSE1_KTERA</name>
<proteinExistence type="predicted"/>
<dbReference type="AlphaFoldDB" id="D6TSE1"/>